<dbReference type="PROSITE" id="PS00216">
    <property type="entry name" value="SUGAR_TRANSPORT_1"/>
    <property type="match status" value="1"/>
</dbReference>
<comment type="similarity">
    <text evidence="2">Belongs to the major facilitator superfamily. Sugar transporter (TC 2.A.1.1) family.</text>
</comment>
<evidence type="ECO:0000256" key="3">
    <source>
        <dbReference type="ARBA" id="ARBA00022448"/>
    </source>
</evidence>
<dbReference type="RefSeq" id="WP_014403232.1">
    <property type="nucleotide sequence ID" value="NC_017033.1"/>
</dbReference>
<keyword evidence="4 7" id="KW-0812">Transmembrane</keyword>
<feature type="transmembrane region" description="Helical" evidence="7">
    <location>
        <begin position="348"/>
        <end position="367"/>
    </location>
</feature>
<dbReference type="InterPro" id="IPR036259">
    <property type="entry name" value="MFS_trans_sf"/>
</dbReference>
<protein>
    <submittedName>
        <fullName evidence="9">Arabinose efflux permease family protein</fullName>
    </submittedName>
</protein>
<dbReference type="Proteomes" id="UP000005234">
    <property type="component" value="Chromosome"/>
</dbReference>
<dbReference type="InterPro" id="IPR020846">
    <property type="entry name" value="MFS_dom"/>
</dbReference>
<evidence type="ECO:0000256" key="1">
    <source>
        <dbReference type="ARBA" id="ARBA00004141"/>
    </source>
</evidence>
<dbReference type="Pfam" id="PF00083">
    <property type="entry name" value="Sugar_tr"/>
    <property type="match status" value="1"/>
</dbReference>
<dbReference type="GO" id="GO:0016020">
    <property type="term" value="C:membrane"/>
    <property type="evidence" value="ECO:0007669"/>
    <property type="project" value="UniProtKB-SubCell"/>
</dbReference>
<keyword evidence="3" id="KW-0813">Transport</keyword>
<keyword evidence="6 7" id="KW-0472">Membrane</keyword>
<feature type="transmembrane region" description="Helical" evidence="7">
    <location>
        <begin position="318"/>
        <end position="341"/>
    </location>
</feature>
<feature type="transmembrane region" description="Helical" evidence="7">
    <location>
        <begin position="168"/>
        <end position="191"/>
    </location>
</feature>
<keyword evidence="10" id="KW-1185">Reference proteome</keyword>
<feature type="transmembrane region" description="Helical" evidence="7">
    <location>
        <begin position="373"/>
        <end position="396"/>
    </location>
</feature>
<dbReference type="PROSITE" id="PS00217">
    <property type="entry name" value="SUGAR_TRANSPORT_2"/>
    <property type="match status" value="1"/>
</dbReference>
<accession>H8KZI5</accession>
<dbReference type="InterPro" id="IPR005828">
    <property type="entry name" value="MFS_sugar_transport-like"/>
</dbReference>
<dbReference type="InterPro" id="IPR005829">
    <property type="entry name" value="Sugar_transporter_CS"/>
</dbReference>
<sequence length="474" mass="50686">MSNQASGPPPAAKPPAGTTAVPVHGAVIARLEQLTGTPMQIRARIMVGAATFFDGFDVISIAAVLPLLIRQWSLTPWQIGFLLSAGAGGQLIGALLFPLLAERWGRIRAITLSSGLTGLLSIGCALTDHYGLFMLLRFLQGIGLGGELPVAASYINEIIRAEGRGRFVLMYETIFPLGLLSSMALSTWLVPTYGWHSMYWVGGLPLLIAVSLPWLVPESPRWLAGRGRLAEAGQALTRLERAVAEAEPVALDPARVASFQHLLDTQVSRRARDLFRPDYLRRTLVVATIWITCGVLQYGLSSWLPTIYREVYHAPLRLALNLAVAGSVSSLLGSLASALLVDAVGRKPVIVHSFLGCTLSLVLAGLFRHESVYLVAGLCALALGLMSCGFLTAYVYTPEQYPTSIRAIGAGLGGAWLKIASLGAPLVISGAMQHGHLGPAFYGLALVPLLAAVAVWGYGIETRGQVLEQLEIRR</sequence>
<feature type="transmembrane region" description="Helical" evidence="7">
    <location>
        <begin position="408"/>
        <end position="428"/>
    </location>
</feature>
<evidence type="ECO:0000256" key="6">
    <source>
        <dbReference type="ARBA" id="ARBA00023136"/>
    </source>
</evidence>
<name>H8KZI5_FRAAD</name>
<evidence type="ECO:0000313" key="10">
    <source>
        <dbReference type="Proteomes" id="UP000005234"/>
    </source>
</evidence>
<reference evidence="9" key="1">
    <citation type="submission" date="2012-02" db="EMBL/GenBank/DDBJ databases">
        <title>The complete genome of Frateuria aurantia DSM 6220.</title>
        <authorList>
            <consortium name="US DOE Joint Genome Institute (JGI-PGF)"/>
            <person name="Lucas S."/>
            <person name="Copeland A."/>
            <person name="Lapidus A."/>
            <person name="Glavina del Rio T."/>
            <person name="Dalin E."/>
            <person name="Tice H."/>
            <person name="Bruce D."/>
            <person name="Goodwin L."/>
            <person name="Pitluck S."/>
            <person name="Peters L."/>
            <person name="Ovchinnikova G."/>
            <person name="Teshima H."/>
            <person name="Kyrpides N."/>
            <person name="Mavromatis K."/>
            <person name="Ivanova N."/>
            <person name="Brettin T."/>
            <person name="Detter J.C."/>
            <person name="Han C."/>
            <person name="Larimer F."/>
            <person name="Land M."/>
            <person name="Hauser L."/>
            <person name="Markowitz V."/>
            <person name="Cheng J.-F."/>
            <person name="Hugenholtz P."/>
            <person name="Woyke T."/>
            <person name="Wu D."/>
            <person name="Brambilla E."/>
            <person name="Klenk H.-P."/>
            <person name="Eisen J.A."/>
        </authorList>
    </citation>
    <scope>NUCLEOTIDE SEQUENCE</scope>
    <source>
        <strain evidence="9">DSM 6220</strain>
    </source>
</reference>
<feature type="transmembrane region" description="Helical" evidence="7">
    <location>
        <begin position="440"/>
        <end position="460"/>
    </location>
</feature>
<feature type="transmembrane region" description="Helical" evidence="7">
    <location>
        <begin position="279"/>
        <end position="298"/>
    </location>
</feature>
<evidence type="ECO:0000256" key="5">
    <source>
        <dbReference type="ARBA" id="ARBA00022989"/>
    </source>
</evidence>
<evidence type="ECO:0000256" key="4">
    <source>
        <dbReference type="ARBA" id="ARBA00022692"/>
    </source>
</evidence>
<feature type="transmembrane region" description="Helical" evidence="7">
    <location>
        <begin position="45"/>
        <end position="69"/>
    </location>
</feature>
<evidence type="ECO:0000259" key="8">
    <source>
        <dbReference type="PROSITE" id="PS50850"/>
    </source>
</evidence>
<dbReference type="PANTHER" id="PTHR23511">
    <property type="entry name" value="SYNAPTIC VESICLE GLYCOPROTEIN 2"/>
    <property type="match status" value="1"/>
</dbReference>
<dbReference type="CDD" id="cd17316">
    <property type="entry name" value="MFS_SV2_like"/>
    <property type="match status" value="1"/>
</dbReference>
<dbReference type="eggNOG" id="COG0477">
    <property type="taxonomic scope" value="Bacteria"/>
</dbReference>
<gene>
    <name evidence="9" type="ordered locus">Fraau_1822</name>
</gene>
<dbReference type="PANTHER" id="PTHR23511:SF34">
    <property type="entry name" value="SYNAPTIC VESICLE GLYCOPROTEIN 2"/>
    <property type="match status" value="1"/>
</dbReference>
<proteinExistence type="inferred from homology"/>
<dbReference type="AlphaFoldDB" id="H8KZI5"/>
<evidence type="ECO:0000313" key="9">
    <source>
        <dbReference type="EMBL" id="AFC86227.1"/>
    </source>
</evidence>
<dbReference type="EMBL" id="CP003350">
    <property type="protein sequence ID" value="AFC86227.1"/>
    <property type="molecule type" value="Genomic_DNA"/>
</dbReference>
<evidence type="ECO:0000256" key="2">
    <source>
        <dbReference type="ARBA" id="ARBA00010992"/>
    </source>
</evidence>
<dbReference type="GO" id="GO:0022857">
    <property type="term" value="F:transmembrane transporter activity"/>
    <property type="evidence" value="ECO:0007669"/>
    <property type="project" value="InterPro"/>
</dbReference>
<dbReference type="PROSITE" id="PS50850">
    <property type="entry name" value="MFS"/>
    <property type="match status" value="1"/>
</dbReference>
<organism evidence="9 10">
    <name type="scientific">Frateuria aurantia (strain ATCC 33424 / DSM 6220 / KCTC 2777 / LMG 1558 / NBRC 3245 / NCIMB 13370)</name>
    <name type="common">Acetobacter aurantius</name>
    <dbReference type="NCBI Taxonomy" id="767434"/>
    <lineage>
        <taxon>Bacteria</taxon>
        <taxon>Pseudomonadati</taxon>
        <taxon>Pseudomonadota</taxon>
        <taxon>Gammaproteobacteria</taxon>
        <taxon>Lysobacterales</taxon>
        <taxon>Rhodanobacteraceae</taxon>
        <taxon>Frateuria</taxon>
    </lineage>
</organism>
<comment type="subcellular location">
    <subcellularLocation>
        <location evidence="1">Membrane</location>
        <topology evidence="1">Multi-pass membrane protein</topology>
    </subcellularLocation>
</comment>
<dbReference type="STRING" id="767434.Fraau_1822"/>
<feature type="domain" description="Major facilitator superfamily (MFS) profile" evidence="8">
    <location>
        <begin position="43"/>
        <end position="463"/>
    </location>
</feature>
<evidence type="ECO:0000256" key="7">
    <source>
        <dbReference type="SAM" id="Phobius"/>
    </source>
</evidence>
<feature type="transmembrane region" description="Helical" evidence="7">
    <location>
        <begin position="197"/>
        <end position="216"/>
    </location>
</feature>
<dbReference type="SUPFAM" id="SSF103473">
    <property type="entry name" value="MFS general substrate transporter"/>
    <property type="match status" value="1"/>
</dbReference>
<dbReference type="OrthoDB" id="3252866at2"/>
<keyword evidence="5 7" id="KW-1133">Transmembrane helix</keyword>
<dbReference type="HOGENOM" id="CLU_001265_46_6_6"/>
<dbReference type="KEGG" id="fau:Fraau_1822"/>
<dbReference type="Gene3D" id="1.20.1250.20">
    <property type="entry name" value="MFS general substrate transporter like domains"/>
    <property type="match status" value="1"/>
</dbReference>
<feature type="transmembrane region" description="Helical" evidence="7">
    <location>
        <begin position="75"/>
        <end position="97"/>
    </location>
</feature>